<reference evidence="2 3" key="1">
    <citation type="journal article" date="2019" name="Microbiol. Resour. Announc.">
        <title>Complete Genome Sequence of Halomonas sulfidaeris Strain Esulfide1 Isolated from a Metal Sulfide Rock at a Depth of 2,200 Meters, Obtained Using Nanopore Sequencing.</title>
        <authorList>
            <person name="Saito M."/>
            <person name="Nishigata A."/>
            <person name="Galipon J."/>
            <person name="Arakawa K."/>
        </authorList>
    </citation>
    <scope>NUCLEOTIDE SEQUENCE [LARGE SCALE GENOMIC DNA]</scope>
    <source>
        <strain evidence="2 3">ATCC BAA-803</strain>
    </source>
</reference>
<gene>
    <name evidence="2" type="ORF">HSBAA_25980</name>
</gene>
<organism evidence="2 3">
    <name type="scientific">Vreelandella sulfidaeris</name>
    <dbReference type="NCBI Taxonomy" id="115553"/>
    <lineage>
        <taxon>Bacteria</taxon>
        <taxon>Pseudomonadati</taxon>
        <taxon>Pseudomonadota</taxon>
        <taxon>Gammaproteobacteria</taxon>
        <taxon>Oceanospirillales</taxon>
        <taxon>Halomonadaceae</taxon>
        <taxon>Vreelandella</taxon>
    </lineage>
</organism>
<dbReference type="EMBL" id="AP019514">
    <property type="protein sequence ID" value="BBI61292.1"/>
    <property type="molecule type" value="Genomic_DNA"/>
</dbReference>
<accession>A0A455U5A9</accession>
<sequence>MEIVGTCGNADGARQPDRSACRNPLNVSAAANNTASAQKPNTSNHTLNNAIWINTCRASPFIAAKQNTQANNDESG</sequence>
<evidence type="ECO:0000313" key="3">
    <source>
        <dbReference type="Proteomes" id="UP000320231"/>
    </source>
</evidence>
<proteinExistence type="predicted"/>
<name>A0A455U5A9_9GAMM</name>
<evidence type="ECO:0000256" key="1">
    <source>
        <dbReference type="SAM" id="MobiDB-lite"/>
    </source>
</evidence>
<dbReference type="AlphaFoldDB" id="A0A455U5A9"/>
<dbReference type="Proteomes" id="UP000320231">
    <property type="component" value="Chromosome"/>
</dbReference>
<feature type="region of interest" description="Disordered" evidence="1">
    <location>
        <begin position="1"/>
        <end position="20"/>
    </location>
</feature>
<evidence type="ECO:0000313" key="2">
    <source>
        <dbReference type="EMBL" id="BBI61292.1"/>
    </source>
</evidence>
<protein>
    <submittedName>
        <fullName evidence="2">Uncharacterized protein</fullName>
    </submittedName>
</protein>
<dbReference type="KEGG" id="hsr:HSBAA_25980"/>